<protein>
    <submittedName>
        <fullName evidence="1">Uncharacterized protein</fullName>
    </submittedName>
</protein>
<gene>
    <name evidence="1" type="ORF">S01H1_62984</name>
</gene>
<feature type="non-terminal residue" evidence="1">
    <location>
        <position position="1"/>
    </location>
</feature>
<name>X0WLQ4_9ZZZZ</name>
<proteinExistence type="predicted"/>
<dbReference type="AlphaFoldDB" id="X0WLQ4"/>
<reference evidence="1" key="1">
    <citation type="journal article" date="2014" name="Front. Microbiol.">
        <title>High frequency of phylogenetically diverse reductive dehalogenase-homologous genes in deep subseafloor sedimentary metagenomes.</title>
        <authorList>
            <person name="Kawai M."/>
            <person name="Futagami T."/>
            <person name="Toyoda A."/>
            <person name="Takaki Y."/>
            <person name="Nishi S."/>
            <person name="Hori S."/>
            <person name="Arai W."/>
            <person name="Tsubouchi T."/>
            <person name="Morono Y."/>
            <person name="Uchiyama I."/>
            <person name="Ito T."/>
            <person name="Fujiyama A."/>
            <person name="Inagaki F."/>
            <person name="Takami H."/>
        </authorList>
    </citation>
    <scope>NUCLEOTIDE SEQUENCE</scope>
    <source>
        <strain evidence="1">Expedition CK06-06</strain>
    </source>
</reference>
<comment type="caution">
    <text evidence="1">The sequence shown here is derived from an EMBL/GenBank/DDBJ whole genome shotgun (WGS) entry which is preliminary data.</text>
</comment>
<sequence length="171" mass="19942">THDERLRTHDKNMEGYDPVKHKLQRIYGSLEGWQEFHVLPNIEGLEYVNVLWRYVDKDTGFMTKTLHIGGEEHLVEAKEPDLIPDSAERIIERERGKAYGDFDLNMRVLTRTIEAMVAQAIQQEVTLPDNFGALVMCQAKILRECFKHKEDNGLDHFNYLAQARKMGEEQK</sequence>
<evidence type="ECO:0000313" key="1">
    <source>
        <dbReference type="EMBL" id="GAG31904.1"/>
    </source>
</evidence>
<organism evidence="1">
    <name type="scientific">marine sediment metagenome</name>
    <dbReference type="NCBI Taxonomy" id="412755"/>
    <lineage>
        <taxon>unclassified sequences</taxon>
        <taxon>metagenomes</taxon>
        <taxon>ecological metagenomes</taxon>
    </lineage>
</organism>
<accession>X0WLQ4</accession>
<dbReference type="EMBL" id="BARS01041407">
    <property type="protein sequence ID" value="GAG31904.1"/>
    <property type="molecule type" value="Genomic_DNA"/>
</dbReference>